<organism evidence="8">
    <name type="scientific">freshwater metagenome</name>
    <dbReference type="NCBI Taxonomy" id="449393"/>
    <lineage>
        <taxon>unclassified sequences</taxon>
        <taxon>metagenomes</taxon>
        <taxon>ecological metagenomes</taxon>
    </lineage>
</organism>
<dbReference type="HAMAP" id="MF_00161">
    <property type="entry name" value="LspA"/>
    <property type="match status" value="1"/>
</dbReference>
<keyword evidence="2" id="KW-0645">Protease</keyword>
<dbReference type="GO" id="GO:0006508">
    <property type="term" value="P:proteolysis"/>
    <property type="evidence" value="ECO:0007669"/>
    <property type="project" value="UniProtKB-KW"/>
</dbReference>
<evidence type="ECO:0000256" key="6">
    <source>
        <dbReference type="ARBA" id="ARBA00023136"/>
    </source>
</evidence>
<name>A0A6J6FNY4_9ZZZZ</name>
<keyword evidence="6 7" id="KW-0472">Membrane</keyword>
<reference evidence="8" key="1">
    <citation type="submission" date="2020-05" db="EMBL/GenBank/DDBJ databases">
        <authorList>
            <person name="Chiriac C."/>
            <person name="Salcher M."/>
            <person name="Ghai R."/>
            <person name="Kavagutti S V."/>
        </authorList>
    </citation>
    <scope>NUCLEOTIDE SEQUENCE</scope>
</reference>
<evidence type="ECO:0000256" key="2">
    <source>
        <dbReference type="ARBA" id="ARBA00022670"/>
    </source>
</evidence>
<dbReference type="GO" id="GO:0004190">
    <property type="term" value="F:aspartic-type endopeptidase activity"/>
    <property type="evidence" value="ECO:0007669"/>
    <property type="project" value="InterPro"/>
</dbReference>
<feature type="transmembrane region" description="Helical" evidence="7">
    <location>
        <begin position="77"/>
        <end position="95"/>
    </location>
</feature>
<keyword evidence="1" id="KW-1003">Cell membrane</keyword>
<keyword evidence="3 7" id="KW-0812">Transmembrane</keyword>
<feature type="transmembrane region" description="Helical" evidence="7">
    <location>
        <begin position="140"/>
        <end position="165"/>
    </location>
</feature>
<evidence type="ECO:0000313" key="8">
    <source>
        <dbReference type="EMBL" id="CAB4590822.1"/>
    </source>
</evidence>
<dbReference type="AlphaFoldDB" id="A0A6J6FNY4"/>
<dbReference type="EMBL" id="CAEZUF010000039">
    <property type="protein sequence ID" value="CAB4590822.1"/>
    <property type="molecule type" value="Genomic_DNA"/>
</dbReference>
<dbReference type="PRINTS" id="PR00781">
    <property type="entry name" value="LIPOSIGPTASE"/>
</dbReference>
<evidence type="ECO:0000256" key="1">
    <source>
        <dbReference type="ARBA" id="ARBA00022475"/>
    </source>
</evidence>
<dbReference type="NCBIfam" id="TIGR00077">
    <property type="entry name" value="lspA"/>
    <property type="match status" value="1"/>
</dbReference>
<evidence type="ECO:0000256" key="4">
    <source>
        <dbReference type="ARBA" id="ARBA00022801"/>
    </source>
</evidence>
<evidence type="ECO:0000256" key="3">
    <source>
        <dbReference type="ARBA" id="ARBA00022692"/>
    </source>
</evidence>
<dbReference type="Pfam" id="PF01252">
    <property type="entry name" value="Peptidase_A8"/>
    <property type="match status" value="1"/>
</dbReference>
<gene>
    <name evidence="8" type="ORF">UFOPK1791_00550</name>
</gene>
<keyword evidence="4" id="KW-0378">Hydrolase</keyword>
<protein>
    <submittedName>
        <fullName evidence="8">Unannotated protein</fullName>
    </submittedName>
</protein>
<feature type="transmembrane region" description="Helical" evidence="7">
    <location>
        <begin position="102"/>
        <end position="120"/>
    </location>
</feature>
<accession>A0A6J6FNY4</accession>
<dbReference type="GO" id="GO:0016020">
    <property type="term" value="C:membrane"/>
    <property type="evidence" value="ECO:0007669"/>
    <property type="project" value="InterPro"/>
</dbReference>
<evidence type="ECO:0000256" key="5">
    <source>
        <dbReference type="ARBA" id="ARBA00022989"/>
    </source>
</evidence>
<proteinExistence type="inferred from homology"/>
<dbReference type="PANTHER" id="PTHR33695:SF1">
    <property type="entry name" value="LIPOPROTEIN SIGNAL PEPTIDASE"/>
    <property type="match status" value="1"/>
</dbReference>
<keyword evidence="5 7" id="KW-1133">Transmembrane helix</keyword>
<evidence type="ECO:0000256" key="7">
    <source>
        <dbReference type="SAM" id="Phobius"/>
    </source>
</evidence>
<dbReference type="InterPro" id="IPR001872">
    <property type="entry name" value="Peptidase_A8"/>
</dbReference>
<sequence length="178" mass="19485">MHGVQTERRTALNADRVKRARKTLALCAFLVFLLDFLSKLWAVENLKGRDSIKVIGNFLQLTYTTNSGAAFSMAPNATLALASFALCVAAFIIYFSRKVISIWWGAALGLVLGGIFGNLWDRIFKAPGRFQGHVVDWIELPHWPIFNVADSAICIAAGIVVILAIKNIQPTASSNHVA</sequence>
<dbReference type="PANTHER" id="PTHR33695">
    <property type="entry name" value="LIPOPROTEIN SIGNAL PEPTIDASE"/>
    <property type="match status" value="1"/>
</dbReference>